<dbReference type="InterPro" id="IPR011060">
    <property type="entry name" value="RibuloseP-bd_barrel"/>
</dbReference>
<dbReference type="PATRIC" id="fig|1698259.3.peg.361"/>
<protein>
    <recommendedName>
        <fullName evidence="4">phosphoribosylanthranilate isomerase</fullName>
        <ecNumber evidence="4">5.3.1.24</ecNumber>
    </recommendedName>
</protein>
<reference evidence="10 11" key="1">
    <citation type="journal article" date="2016" name="Sci. Rep.">
        <title>Metabolic traits of an uncultured archaeal lineage -MSBL1- from brine pools of the Red Sea.</title>
        <authorList>
            <person name="Mwirichia R."/>
            <person name="Alam I."/>
            <person name="Rashid M."/>
            <person name="Vinu M."/>
            <person name="Ba-Alawi W."/>
            <person name="Anthony Kamau A."/>
            <person name="Kamanda Ngugi D."/>
            <person name="Goker M."/>
            <person name="Klenk H.P."/>
            <person name="Bajic V."/>
            <person name="Stingl U."/>
        </authorList>
    </citation>
    <scope>NUCLEOTIDE SEQUENCE [LARGE SCALE GENOMIC DNA]</scope>
    <source>
        <strain evidence="10">SCGC-AAA259A05</strain>
    </source>
</reference>
<evidence type="ECO:0000256" key="7">
    <source>
        <dbReference type="ARBA" id="ARBA00023141"/>
    </source>
</evidence>
<dbReference type="GO" id="GO:0000162">
    <property type="term" value="P:L-tryptophan biosynthetic process"/>
    <property type="evidence" value="ECO:0007669"/>
    <property type="project" value="UniProtKB-UniPathway"/>
</dbReference>
<accession>A0A133UAN9</accession>
<dbReference type="PANTHER" id="PTHR42894:SF1">
    <property type="entry name" value="N-(5'-PHOSPHORIBOSYL)ANTHRANILATE ISOMERASE"/>
    <property type="match status" value="1"/>
</dbReference>
<feature type="non-terminal residue" evidence="10">
    <location>
        <position position="1"/>
    </location>
</feature>
<dbReference type="SUPFAM" id="SSF51366">
    <property type="entry name" value="Ribulose-phoshate binding barrel"/>
    <property type="match status" value="1"/>
</dbReference>
<comment type="catalytic activity">
    <reaction evidence="1">
        <text>N-(5-phospho-beta-D-ribosyl)anthranilate = 1-(2-carboxyphenylamino)-1-deoxy-D-ribulose 5-phosphate</text>
        <dbReference type="Rhea" id="RHEA:21540"/>
        <dbReference type="ChEBI" id="CHEBI:18277"/>
        <dbReference type="ChEBI" id="CHEBI:58613"/>
        <dbReference type="EC" id="5.3.1.24"/>
    </reaction>
</comment>
<comment type="similarity">
    <text evidence="3">Belongs to the TrpF family.</text>
</comment>
<dbReference type="EC" id="5.3.1.24" evidence="4"/>
<dbReference type="GO" id="GO:0004640">
    <property type="term" value="F:phosphoribosylanthranilate isomerase activity"/>
    <property type="evidence" value="ECO:0007669"/>
    <property type="project" value="UniProtKB-EC"/>
</dbReference>
<evidence type="ECO:0000313" key="11">
    <source>
        <dbReference type="Proteomes" id="UP000070163"/>
    </source>
</evidence>
<sequence length="124" mass="13208">LGRIKEGTGKKIIGVSKVTRGSLGSHELISRAKNTAQASDLLLLDTEGGAPGGTGKVHDWRVSREIVRRLDIPIILAGGLNPFNVQEAIKEVKPYGVDVASGVEVEGGKKDPELVREFIQNARG</sequence>
<feature type="domain" description="N-(5'phosphoribosyl) anthranilate isomerase (PRAI)" evidence="9">
    <location>
        <begin position="31"/>
        <end position="121"/>
    </location>
</feature>
<evidence type="ECO:0000256" key="5">
    <source>
        <dbReference type="ARBA" id="ARBA00022605"/>
    </source>
</evidence>
<comment type="caution">
    <text evidence="10">The sequence shown here is derived from an EMBL/GenBank/DDBJ whole genome shotgun (WGS) entry which is preliminary data.</text>
</comment>
<dbReference type="CDD" id="cd00405">
    <property type="entry name" value="PRAI"/>
    <property type="match status" value="1"/>
</dbReference>
<keyword evidence="6" id="KW-0822">Tryptophan biosynthesis</keyword>
<keyword evidence="11" id="KW-1185">Reference proteome</keyword>
<evidence type="ECO:0000256" key="6">
    <source>
        <dbReference type="ARBA" id="ARBA00022822"/>
    </source>
</evidence>
<keyword evidence="7" id="KW-0057">Aromatic amino acid biosynthesis</keyword>
<dbReference type="HAMAP" id="MF_00135">
    <property type="entry name" value="PRAI"/>
    <property type="match status" value="1"/>
</dbReference>
<evidence type="ECO:0000256" key="2">
    <source>
        <dbReference type="ARBA" id="ARBA00004664"/>
    </source>
</evidence>
<dbReference type="InterPro" id="IPR013785">
    <property type="entry name" value="Aldolase_TIM"/>
</dbReference>
<dbReference type="InterPro" id="IPR044643">
    <property type="entry name" value="TrpF_fam"/>
</dbReference>
<dbReference type="UniPathway" id="UPA00035">
    <property type="reaction ID" value="UER00042"/>
</dbReference>
<dbReference type="Gene3D" id="3.20.20.70">
    <property type="entry name" value="Aldolase class I"/>
    <property type="match status" value="1"/>
</dbReference>
<dbReference type="EMBL" id="LHXJ01000015">
    <property type="protein sequence ID" value="KXA91256.1"/>
    <property type="molecule type" value="Genomic_DNA"/>
</dbReference>
<comment type="pathway">
    <text evidence="2">Amino-acid biosynthesis; L-tryptophan biosynthesis; L-tryptophan from chorismate: step 3/5.</text>
</comment>
<dbReference type="Pfam" id="PF00697">
    <property type="entry name" value="PRAI"/>
    <property type="match status" value="1"/>
</dbReference>
<proteinExistence type="inferred from homology"/>
<dbReference type="Proteomes" id="UP000070163">
    <property type="component" value="Unassembled WGS sequence"/>
</dbReference>
<dbReference type="AlphaFoldDB" id="A0A133UAN9"/>
<evidence type="ECO:0000256" key="4">
    <source>
        <dbReference type="ARBA" id="ARBA00012572"/>
    </source>
</evidence>
<keyword evidence="5" id="KW-0028">Amino-acid biosynthesis</keyword>
<evidence type="ECO:0000256" key="8">
    <source>
        <dbReference type="ARBA" id="ARBA00023235"/>
    </source>
</evidence>
<keyword evidence="8" id="KW-0413">Isomerase</keyword>
<name>A0A133UAN9_9EURY</name>
<gene>
    <name evidence="10" type="ORF">AKJ57_01960</name>
</gene>
<dbReference type="PANTHER" id="PTHR42894">
    <property type="entry name" value="N-(5'-PHOSPHORIBOSYL)ANTHRANILATE ISOMERASE"/>
    <property type="match status" value="1"/>
</dbReference>
<dbReference type="InterPro" id="IPR001240">
    <property type="entry name" value="PRAI_dom"/>
</dbReference>
<evidence type="ECO:0000256" key="1">
    <source>
        <dbReference type="ARBA" id="ARBA00001164"/>
    </source>
</evidence>
<organism evidence="10 11">
    <name type="scientific">candidate division MSBL1 archaeon SCGC-AAA259A05</name>
    <dbReference type="NCBI Taxonomy" id="1698259"/>
    <lineage>
        <taxon>Archaea</taxon>
        <taxon>Methanobacteriati</taxon>
        <taxon>Methanobacteriota</taxon>
        <taxon>candidate division MSBL1</taxon>
    </lineage>
</organism>
<evidence type="ECO:0000259" key="9">
    <source>
        <dbReference type="Pfam" id="PF00697"/>
    </source>
</evidence>
<evidence type="ECO:0000313" key="10">
    <source>
        <dbReference type="EMBL" id="KXA91256.1"/>
    </source>
</evidence>
<evidence type="ECO:0000256" key="3">
    <source>
        <dbReference type="ARBA" id="ARBA00007571"/>
    </source>
</evidence>